<keyword evidence="2" id="KW-1185">Reference proteome</keyword>
<evidence type="ECO:0000313" key="1">
    <source>
        <dbReference type="EMBL" id="MFC0350689.1"/>
    </source>
</evidence>
<organism evidence="1 2">
    <name type="scientific">Undibacterium danionis</name>
    <dbReference type="NCBI Taxonomy" id="1812100"/>
    <lineage>
        <taxon>Bacteria</taxon>
        <taxon>Pseudomonadati</taxon>
        <taxon>Pseudomonadota</taxon>
        <taxon>Betaproteobacteria</taxon>
        <taxon>Burkholderiales</taxon>
        <taxon>Oxalobacteraceae</taxon>
        <taxon>Undibacterium</taxon>
    </lineage>
</organism>
<sequence length="148" mass="16653">MFKALLKAVGGKFSNSKLPAPNEIFVIDFFTQKGELATHGTMSLSNGLSKSTWTIGDGTTERKFPVFVDEEMFRDIWDFIGNTPDLGQFQVLSSEAQLDFRKNFVIGIVFDFKEQSGQRTYLVPHTCQSTTIMDWILKITALSETQLA</sequence>
<gene>
    <name evidence="1" type="ORF">ACFFJH_12770</name>
</gene>
<proteinExistence type="predicted"/>
<protein>
    <submittedName>
        <fullName evidence="1">Uncharacterized protein</fullName>
    </submittedName>
</protein>
<reference evidence="1 2" key="1">
    <citation type="submission" date="2024-09" db="EMBL/GenBank/DDBJ databases">
        <authorList>
            <person name="Sun Q."/>
            <person name="Mori K."/>
        </authorList>
    </citation>
    <scope>NUCLEOTIDE SEQUENCE [LARGE SCALE GENOMIC DNA]</scope>
    <source>
        <strain evidence="1 2">CCM 8677</strain>
    </source>
</reference>
<dbReference type="Proteomes" id="UP001589844">
    <property type="component" value="Unassembled WGS sequence"/>
</dbReference>
<dbReference type="EMBL" id="JBHLXJ010000013">
    <property type="protein sequence ID" value="MFC0350689.1"/>
    <property type="molecule type" value="Genomic_DNA"/>
</dbReference>
<dbReference type="RefSeq" id="WP_390213189.1">
    <property type="nucleotide sequence ID" value="NZ_JBHLXJ010000013.1"/>
</dbReference>
<name>A0ABV6IFU1_9BURK</name>
<evidence type="ECO:0000313" key="2">
    <source>
        <dbReference type="Proteomes" id="UP001589844"/>
    </source>
</evidence>
<accession>A0ABV6IFU1</accession>
<comment type="caution">
    <text evidence="1">The sequence shown here is derived from an EMBL/GenBank/DDBJ whole genome shotgun (WGS) entry which is preliminary data.</text>
</comment>